<sequence length="304" mass="35396">MKDKLISIVIPMYSEENLIHECYRRVKQVVENNKLNYEMIFINDGSKDKTLEKLKEVCNIDKNCKVIDFSRNFGHQIAITAGINNAKGDAVVVIDGDLQDPPELIIKMIEKWEQGYDVVYGKRTERKGESFFKLITAKYFYKFLGYMSDINIPRNTGDFRLMDRAVVEYLKNMPEKNRFIRGMVSWIGFKQTYVEFERDKRLNGYTKYSLKKMIKLAEDGIISFSTKPIKFIIKLGIIIEFISSVLLIYGLINNSDHTLILFSMVAFFIGIQVISLGIIGLYVSRIYEESKDRPLYVVKEKINF</sequence>
<comment type="subcellular location">
    <subcellularLocation>
        <location evidence="1">Cell membrane</location>
        <topology evidence="1">Multi-pass membrane protein</topology>
    </subcellularLocation>
</comment>
<organism evidence="11 12">
    <name type="scientific">Clostridium paridis</name>
    <dbReference type="NCBI Taxonomy" id="2803863"/>
    <lineage>
        <taxon>Bacteria</taxon>
        <taxon>Bacillati</taxon>
        <taxon>Bacillota</taxon>
        <taxon>Clostridia</taxon>
        <taxon>Eubacteriales</taxon>
        <taxon>Clostridiaceae</taxon>
        <taxon>Clostridium</taxon>
    </lineage>
</organism>
<dbReference type="EMBL" id="JAESWA010000022">
    <property type="protein sequence ID" value="MBL4931759.1"/>
    <property type="molecule type" value="Genomic_DNA"/>
</dbReference>
<dbReference type="Gene3D" id="3.90.550.10">
    <property type="entry name" value="Spore Coat Polysaccharide Biosynthesis Protein SpsA, Chain A"/>
    <property type="match status" value="1"/>
</dbReference>
<protein>
    <submittedName>
        <fullName evidence="11">Glycosyltransferase family 2 protein</fullName>
    </submittedName>
</protein>
<gene>
    <name evidence="11" type="ORF">JK634_08085</name>
</gene>
<dbReference type="FunFam" id="3.90.550.10:FF:000079">
    <property type="entry name" value="Probable glycosyl transferase"/>
    <property type="match status" value="1"/>
</dbReference>
<keyword evidence="2" id="KW-1003">Cell membrane</keyword>
<comment type="similarity">
    <text evidence="8">Belongs to the glycosyltransferase 2 family. GtrB subfamily.</text>
</comment>
<dbReference type="RefSeq" id="WP_202767145.1">
    <property type="nucleotide sequence ID" value="NZ_JAESWA010000022.1"/>
</dbReference>
<keyword evidence="5 9" id="KW-0812">Transmembrane</keyword>
<dbReference type="PANTHER" id="PTHR48090">
    <property type="entry name" value="UNDECAPRENYL-PHOSPHATE 4-DEOXY-4-FORMAMIDO-L-ARABINOSE TRANSFERASE-RELATED"/>
    <property type="match status" value="1"/>
</dbReference>
<dbReference type="InterPro" id="IPR050256">
    <property type="entry name" value="Glycosyltransferase_2"/>
</dbReference>
<evidence type="ECO:0000256" key="1">
    <source>
        <dbReference type="ARBA" id="ARBA00004651"/>
    </source>
</evidence>
<keyword evidence="7 9" id="KW-0472">Membrane</keyword>
<dbReference type="GO" id="GO:0005886">
    <property type="term" value="C:plasma membrane"/>
    <property type="evidence" value="ECO:0007669"/>
    <property type="project" value="UniProtKB-SubCell"/>
</dbReference>
<evidence type="ECO:0000256" key="6">
    <source>
        <dbReference type="ARBA" id="ARBA00022989"/>
    </source>
</evidence>
<dbReference type="AlphaFoldDB" id="A0A937FEC0"/>
<keyword evidence="4" id="KW-0808">Transferase</keyword>
<proteinExistence type="inferred from homology"/>
<dbReference type="InterPro" id="IPR029044">
    <property type="entry name" value="Nucleotide-diphossugar_trans"/>
</dbReference>
<evidence type="ECO:0000256" key="8">
    <source>
        <dbReference type="ARBA" id="ARBA00038152"/>
    </source>
</evidence>
<dbReference type="InterPro" id="IPR001173">
    <property type="entry name" value="Glyco_trans_2-like"/>
</dbReference>
<evidence type="ECO:0000256" key="7">
    <source>
        <dbReference type="ARBA" id="ARBA00023136"/>
    </source>
</evidence>
<reference evidence="11" key="1">
    <citation type="submission" date="2021-01" db="EMBL/GenBank/DDBJ databases">
        <title>Genome public.</title>
        <authorList>
            <person name="Liu C."/>
            <person name="Sun Q."/>
        </authorList>
    </citation>
    <scope>NUCLEOTIDE SEQUENCE</scope>
    <source>
        <strain evidence="11">YIM B02565</strain>
    </source>
</reference>
<dbReference type="PANTHER" id="PTHR48090:SF1">
    <property type="entry name" value="PROPHAGE BACTOPRENOL GLUCOSYL TRANSFERASE HOMOLOG"/>
    <property type="match status" value="1"/>
</dbReference>
<evidence type="ECO:0000256" key="2">
    <source>
        <dbReference type="ARBA" id="ARBA00022475"/>
    </source>
</evidence>
<dbReference type="SUPFAM" id="SSF53448">
    <property type="entry name" value="Nucleotide-diphospho-sugar transferases"/>
    <property type="match status" value="1"/>
</dbReference>
<evidence type="ECO:0000256" key="3">
    <source>
        <dbReference type="ARBA" id="ARBA00022676"/>
    </source>
</evidence>
<name>A0A937FEC0_9CLOT</name>
<keyword evidence="6 9" id="KW-1133">Transmembrane helix</keyword>
<comment type="caution">
    <text evidence="11">The sequence shown here is derived from an EMBL/GenBank/DDBJ whole genome shotgun (WGS) entry which is preliminary data.</text>
</comment>
<keyword evidence="3" id="KW-0328">Glycosyltransferase</keyword>
<dbReference type="CDD" id="cd04187">
    <property type="entry name" value="DPM1_like_bac"/>
    <property type="match status" value="1"/>
</dbReference>
<dbReference type="Proteomes" id="UP000623681">
    <property type="component" value="Unassembled WGS sequence"/>
</dbReference>
<evidence type="ECO:0000256" key="5">
    <source>
        <dbReference type="ARBA" id="ARBA00022692"/>
    </source>
</evidence>
<feature type="transmembrane region" description="Helical" evidence="9">
    <location>
        <begin position="231"/>
        <end position="252"/>
    </location>
</feature>
<evidence type="ECO:0000313" key="12">
    <source>
        <dbReference type="Proteomes" id="UP000623681"/>
    </source>
</evidence>
<evidence type="ECO:0000313" key="11">
    <source>
        <dbReference type="EMBL" id="MBL4931759.1"/>
    </source>
</evidence>
<keyword evidence="12" id="KW-1185">Reference proteome</keyword>
<accession>A0A937FEC0</accession>
<dbReference type="Pfam" id="PF00535">
    <property type="entry name" value="Glycos_transf_2"/>
    <property type="match status" value="1"/>
</dbReference>
<dbReference type="GO" id="GO:0016757">
    <property type="term" value="F:glycosyltransferase activity"/>
    <property type="evidence" value="ECO:0007669"/>
    <property type="project" value="UniProtKB-KW"/>
</dbReference>
<evidence type="ECO:0000259" key="10">
    <source>
        <dbReference type="Pfam" id="PF00535"/>
    </source>
</evidence>
<evidence type="ECO:0000256" key="4">
    <source>
        <dbReference type="ARBA" id="ARBA00022679"/>
    </source>
</evidence>
<feature type="transmembrane region" description="Helical" evidence="9">
    <location>
        <begin position="258"/>
        <end position="283"/>
    </location>
</feature>
<feature type="domain" description="Glycosyltransferase 2-like" evidence="10">
    <location>
        <begin position="7"/>
        <end position="168"/>
    </location>
</feature>
<evidence type="ECO:0000256" key="9">
    <source>
        <dbReference type="SAM" id="Phobius"/>
    </source>
</evidence>